<dbReference type="PANTHER" id="PTHR21666:SF270">
    <property type="entry name" value="MUREIN HYDROLASE ACTIVATOR ENVC"/>
    <property type="match status" value="1"/>
</dbReference>
<feature type="compositionally biased region" description="Basic and acidic residues" evidence="2">
    <location>
        <begin position="291"/>
        <end position="308"/>
    </location>
</feature>
<feature type="coiled-coil region" evidence="1">
    <location>
        <begin position="40"/>
        <end position="130"/>
    </location>
</feature>
<dbReference type="RefSeq" id="WP_125226686.1">
    <property type="nucleotide sequence ID" value="NZ_RQYT01000002.1"/>
</dbReference>
<evidence type="ECO:0000256" key="1">
    <source>
        <dbReference type="SAM" id="Coils"/>
    </source>
</evidence>
<name>A0A3P1X2W6_9ACTN</name>
<dbReference type="PANTHER" id="PTHR21666">
    <property type="entry name" value="PEPTIDASE-RELATED"/>
    <property type="match status" value="1"/>
</dbReference>
<feature type="region of interest" description="Disordered" evidence="2">
    <location>
        <begin position="195"/>
        <end position="272"/>
    </location>
</feature>
<accession>A0A3P1X2W6</accession>
<dbReference type="Gene3D" id="1.20.120.330">
    <property type="entry name" value="Nucleotidyltransferases domain 2"/>
    <property type="match status" value="1"/>
</dbReference>
<feature type="domain" description="M23ase beta-sheet core" evidence="3">
    <location>
        <begin position="364"/>
        <end position="462"/>
    </location>
</feature>
<feature type="region of interest" description="Disordered" evidence="2">
    <location>
        <begin position="291"/>
        <end position="335"/>
    </location>
</feature>
<dbReference type="PROSITE" id="PS51257">
    <property type="entry name" value="PROKAR_LIPOPROTEIN"/>
    <property type="match status" value="1"/>
</dbReference>
<evidence type="ECO:0000313" key="4">
    <source>
        <dbReference type="EMBL" id="RRD51093.1"/>
    </source>
</evidence>
<proteinExistence type="predicted"/>
<comment type="caution">
    <text evidence="4">The sequence shown here is derived from an EMBL/GenBank/DDBJ whole genome shotgun (WGS) entry which is preliminary data.</text>
</comment>
<feature type="compositionally biased region" description="Gly residues" evidence="2">
    <location>
        <begin position="320"/>
        <end position="329"/>
    </location>
</feature>
<gene>
    <name evidence="4" type="ORF">EII35_01435</name>
</gene>
<keyword evidence="1" id="KW-0175">Coiled coil</keyword>
<protein>
    <recommendedName>
        <fullName evidence="3">M23ase beta-sheet core domain-containing protein</fullName>
    </recommendedName>
</protein>
<dbReference type="CDD" id="cd12797">
    <property type="entry name" value="M23_peptidase"/>
    <property type="match status" value="1"/>
</dbReference>
<dbReference type="Proteomes" id="UP000280935">
    <property type="component" value="Unassembled WGS sequence"/>
</dbReference>
<dbReference type="GO" id="GO:0004222">
    <property type="term" value="F:metalloendopeptidase activity"/>
    <property type="evidence" value="ECO:0007669"/>
    <property type="project" value="TreeGrafter"/>
</dbReference>
<dbReference type="InterPro" id="IPR050570">
    <property type="entry name" value="Cell_wall_metabolism_enzyme"/>
</dbReference>
<dbReference type="EMBL" id="RQYT01000002">
    <property type="protein sequence ID" value="RRD51093.1"/>
    <property type="molecule type" value="Genomic_DNA"/>
</dbReference>
<dbReference type="InterPro" id="IPR016047">
    <property type="entry name" value="M23ase_b-sheet_dom"/>
</dbReference>
<evidence type="ECO:0000259" key="3">
    <source>
        <dbReference type="Pfam" id="PF01551"/>
    </source>
</evidence>
<feature type="compositionally biased region" description="Basic and acidic residues" evidence="2">
    <location>
        <begin position="221"/>
        <end position="262"/>
    </location>
</feature>
<dbReference type="SUPFAM" id="SSF51261">
    <property type="entry name" value="Duplicated hybrid motif"/>
    <property type="match status" value="1"/>
</dbReference>
<evidence type="ECO:0000256" key="2">
    <source>
        <dbReference type="SAM" id="MobiDB-lite"/>
    </source>
</evidence>
<evidence type="ECO:0000313" key="5">
    <source>
        <dbReference type="Proteomes" id="UP000280935"/>
    </source>
</evidence>
<dbReference type="Pfam" id="PF01551">
    <property type="entry name" value="Peptidase_M23"/>
    <property type="match status" value="1"/>
</dbReference>
<dbReference type="AlphaFoldDB" id="A0A3P1X2W6"/>
<dbReference type="OrthoDB" id="1099523at2"/>
<reference evidence="4 5" key="1">
    <citation type="submission" date="2018-11" db="EMBL/GenBank/DDBJ databases">
        <title>Genomes From Bacteria Associated with the Canine Oral Cavity: a Test Case for Automated Genome-Based Taxonomic Assignment.</title>
        <authorList>
            <person name="Coil D.A."/>
            <person name="Jospin G."/>
            <person name="Darling A.E."/>
            <person name="Wallis C."/>
            <person name="Davis I.J."/>
            <person name="Harris S."/>
            <person name="Eisen J.A."/>
            <person name="Holcombe L.J."/>
            <person name="O'Flynn C."/>
        </authorList>
    </citation>
    <scope>NUCLEOTIDE SEQUENCE [LARGE SCALE GENOMIC DNA]</scope>
    <source>
        <strain evidence="4 5">OH2822_COT-296</strain>
    </source>
</reference>
<dbReference type="InterPro" id="IPR011055">
    <property type="entry name" value="Dup_hybrid_motif"/>
</dbReference>
<sequence>MIRDLPPLPENRKLTRIKRGLVALALGVTVACGPIGPAAADELDDRRDQLDKEIQAQNQAVEGASSEVTKAVQAFEAAKKDLATAEQELATAEEERKAAEELDTQRAKELEAAEVRLEKAIADVDFAKASYDVVDRRTSEEVNVIAQQNGGLMQLSLFVGDVSAADLNQRAQLSDTLFSSSAIELDELTERRFRMESAQQEAEDAEKAAEEARQAAAEQLKVTEQKKQEAETKKAAVAKKVEERDAASKAAEEQLAAEKQRQSELAAESSDLDRRIQERIAEQKRLEQERIAREKAEAERRAEAERNKATNSRPTDSGGSSNGGGGGSGSTSYSSGSGFIRPVSGSLSSPYGMRLHPVLGYWKLHDGTDFAAPCGAELRAPADGTVVEKYFNAGYGNRLMIDHGKVNGDYVTTGYNHATHYVVSVGQHVSKGQVVGYVGSTGYSTGCHLHLMVWENGNRVDPMARWFD</sequence>
<organism evidence="4 5">
    <name type="scientific">Arachnia propionica</name>
    <dbReference type="NCBI Taxonomy" id="1750"/>
    <lineage>
        <taxon>Bacteria</taxon>
        <taxon>Bacillati</taxon>
        <taxon>Actinomycetota</taxon>
        <taxon>Actinomycetes</taxon>
        <taxon>Propionibacteriales</taxon>
        <taxon>Propionibacteriaceae</taxon>
        <taxon>Arachnia</taxon>
    </lineage>
</organism>
<dbReference type="Gene3D" id="2.70.70.10">
    <property type="entry name" value="Glucose Permease (Domain IIA)"/>
    <property type="match status" value="1"/>
</dbReference>